<dbReference type="Proteomes" id="UP000822688">
    <property type="component" value="Chromosome 3"/>
</dbReference>
<proteinExistence type="predicted"/>
<name>A0A8T0IR21_CERPU</name>
<dbReference type="AlphaFoldDB" id="A0A8T0IR21"/>
<gene>
    <name evidence="1" type="ORF">KC19_3G255200</name>
</gene>
<comment type="caution">
    <text evidence="1">The sequence shown here is derived from an EMBL/GenBank/DDBJ whole genome shotgun (WGS) entry which is preliminary data.</text>
</comment>
<keyword evidence="2" id="KW-1185">Reference proteome</keyword>
<dbReference type="EMBL" id="CM026423">
    <property type="protein sequence ID" value="KAG0585068.1"/>
    <property type="molecule type" value="Genomic_DNA"/>
</dbReference>
<reference evidence="1" key="1">
    <citation type="submission" date="2020-06" db="EMBL/GenBank/DDBJ databases">
        <title>WGS assembly of Ceratodon purpureus strain R40.</title>
        <authorList>
            <person name="Carey S.B."/>
            <person name="Jenkins J."/>
            <person name="Shu S."/>
            <person name="Lovell J.T."/>
            <person name="Sreedasyam A."/>
            <person name="Maumus F."/>
            <person name="Tiley G.P."/>
            <person name="Fernandez-Pozo N."/>
            <person name="Barry K."/>
            <person name="Chen C."/>
            <person name="Wang M."/>
            <person name="Lipzen A."/>
            <person name="Daum C."/>
            <person name="Saski C.A."/>
            <person name="Payton A.C."/>
            <person name="Mcbreen J.C."/>
            <person name="Conrad R.E."/>
            <person name="Kollar L.M."/>
            <person name="Olsson S."/>
            <person name="Huttunen S."/>
            <person name="Landis J.B."/>
            <person name="Wickett N.J."/>
            <person name="Johnson M.G."/>
            <person name="Rensing S.A."/>
            <person name="Grimwood J."/>
            <person name="Schmutz J."/>
            <person name="Mcdaniel S.F."/>
        </authorList>
    </citation>
    <scope>NUCLEOTIDE SEQUENCE</scope>
    <source>
        <strain evidence="1">R40</strain>
    </source>
</reference>
<sequence>MLEVRQLHLPHSVLEVMQLLKHKPVRDSSPMVEVLPLVKLLSNYTSTLMLVCQALHSEEAKLDRYFELQSTVAVKPFISDILNVSSTEINQSICVFVIGM</sequence>
<evidence type="ECO:0000313" key="2">
    <source>
        <dbReference type="Proteomes" id="UP000822688"/>
    </source>
</evidence>
<organism evidence="1 2">
    <name type="scientific">Ceratodon purpureus</name>
    <name type="common">Fire moss</name>
    <name type="synonym">Dicranum purpureum</name>
    <dbReference type="NCBI Taxonomy" id="3225"/>
    <lineage>
        <taxon>Eukaryota</taxon>
        <taxon>Viridiplantae</taxon>
        <taxon>Streptophyta</taxon>
        <taxon>Embryophyta</taxon>
        <taxon>Bryophyta</taxon>
        <taxon>Bryophytina</taxon>
        <taxon>Bryopsida</taxon>
        <taxon>Dicranidae</taxon>
        <taxon>Pseudoditrichales</taxon>
        <taxon>Ditrichaceae</taxon>
        <taxon>Ceratodon</taxon>
    </lineage>
</organism>
<protein>
    <submittedName>
        <fullName evidence="1">Uncharacterized protein</fullName>
    </submittedName>
</protein>
<accession>A0A8T0IR21</accession>
<evidence type="ECO:0000313" key="1">
    <source>
        <dbReference type="EMBL" id="KAG0585068.1"/>
    </source>
</evidence>